<gene>
    <name evidence="2" type="ORF">DFA_05276</name>
</gene>
<name>F4PNU2_CACFS</name>
<feature type="region of interest" description="Disordered" evidence="1">
    <location>
        <begin position="1"/>
        <end position="38"/>
    </location>
</feature>
<dbReference type="KEGG" id="dfa:DFA_05276"/>
<evidence type="ECO:0000256" key="1">
    <source>
        <dbReference type="SAM" id="MobiDB-lite"/>
    </source>
</evidence>
<evidence type="ECO:0000313" key="3">
    <source>
        <dbReference type="Proteomes" id="UP000007797"/>
    </source>
</evidence>
<dbReference type="GeneID" id="14875440"/>
<feature type="compositionally biased region" description="Polar residues" evidence="1">
    <location>
        <begin position="26"/>
        <end position="38"/>
    </location>
</feature>
<dbReference type="RefSeq" id="XP_004360996.1">
    <property type="nucleotide sequence ID" value="XM_004360939.1"/>
</dbReference>
<accession>F4PNU2</accession>
<keyword evidence="3" id="KW-1185">Reference proteome</keyword>
<dbReference type="EMBL" id="GL883008">
    <property type="protein sequence ID" value="EGG23145.1"/>
    <property type="molecule type" value="Genomic_DNA"/>
</dbReference>
<reference evidence="3" key="1">
    <citation type="journal article" date="2011" name="Genome Res.">
        <title>Phylogeny-wide analysis of social amoeba genomes highlights ancient origins for complex intercellular communication.</title>
        <authorList>
            <person name="Heidel A.J."/>
            <person name="Lawal H.M."/>
            <person name="Felder M."/>
            <person name="Schilde C."/>
            <person name="Helps N.R."/>
            <person name="Tunggal B."/>
            <person name="Rivero F."/>
            <person name="John U."/>
            <person name="Schleicher M."/>
            <person name="Eichinger L."/>
            <person name="Platzer M."/>
            <person name="Noegel A.A."/>
            <person name="Schaap P."/>
            <person name="Gloeckner G."/>
        </authorList>
    </citation>
    <scope>NUCLEOTIDE SEQUENCE [LARGE SCALE GENOMIC DNA]</scope>
    <source>
        <strain evidence="3">SH3</strain>
    </source>
</reference>
<protein>
    <submittedName>
        <fullName evidence="2">Uncharacterized protein</fullName>
    </submittedName>
</protein>
<dbReference type="Proteomes" id="UP000007797">
    <property type="component" value="Unassembled WGS sequence"/>
</dbReference>
<evidence type="ECO:0000313" key="2">
    <source>
        <dbReference type="EMBL" id="EGG23145.1"/>
    </source>
</evidence>
<proteinExistence type="predicted"/>
<dbReference type="AlphaFoldDB" id="F4PNU2"/>
<organism evidence="2 3">
    <name type="scientific">Cavenderia fasciculata</name>
    <name type="common">Slime mold</name>
    <name type="synonym">Dictyostelium fasciculatum</name>
    <dbReference type="NCBI Taxonomy" id="261658"/>
    <lineage>
        <taxon>Eukaryota</taxon>
        <taxon>Amoebozoa</taxon>
        <taxon>Evosea</taxon>
        <taxon>Eumycetozoa</taxon>
        <taxon>Dictyostelia</taxon>
        <taxon>Acytosteliales</taxon>
        <taxon>Cavenderiaceae</taxon>
        <taxon>Cavenderia</taxon>
    </lineage>
</organism>
<sequence length="101" mass="11318">MKHGEDINPPTRNGNVCSMSKDLHNSHTSTPTSRGTDTLKSSFVEFKSLDTNIKPLIISKILHEQQKFTDPTISLMLKMLMICLWSETIQCTRGATGIKKI</sequence>